<dbReference type="InterPro" id="IPR045599">
    <property type="entry name" value="DUF6456"/>
</dbReference>
<dbReference type="Proteomes" id="UP001379235">
    <property type="component" value="Unassembled WGS sequence"/>
</dbReference>
<name>A0ABU8S415_9SPHN</name>
<feature type="compositionally biased region" description="Basic and acidic residues" evidence="1">
    <location>
        <begin position="1"/>
        <end position="11"/>
    </location>
</feature>
<feature type="region of interest" description="Disordered" evidence="1">
    <location>
        <begin position="164"/>
        <end position="187"/>
    </location>
</feature>
<proteinExistence type="predicted"/>
<gene>
    <name evidence="3" type="ORF">WG900_01675</name>
</gene>
<evidence type="ECO:0000256" key="1">
    <source>
        <dbReference type="SAM" id="MobiDB-lite"/>
    </source>
</evidence>
<dbReference type="Pfam" id="PF05960">
    <property type="entry name" value="DUF885"/>
    <property type="match status" value="1"/>
</dbReference>
<sequence length="790" mass="86202">MQRSLVERELTSEGPSPKAPRRGGRSVTVNLAESPLTWLHSRGHLSDGLFAAGELLRADWERARLSQGLTMRWDAVRIKGGQDSGLTLNERQIAAKQRFDGAFVAAGPGLEDVLWRVVCAGETLPIAEKALDWPVRNGKLVLKIALERVADFYRIAKRRTGFDEQLGDRPTGMPSHRAEHSRAKGQPMERRHFLAGASASTILLASASSALAAAKPSNADARLKALLDKLFNSNVDNSPTTATQLALDKGARATLRSRLDDNSKAGRARSDARDRAGLASLRSFNSAGLSEQGKLHLANALYLNERAVVPQKFGLRSVQRPYVIAQNGGAYFSIPDFLGSVHPVESAVDGKAYLSRLAAFATALDNDTALQTSEAARGYVAPGWSLDLALGQMRKLRQPAAEANTLTRSLADRAKAKGIAGNWSADAAAIVEKSVYPALDRQIALVERLRKTTPAGDGFWRLPRGAELYAEALASATTTNMTPDEVHAIGLEQVADLTARLEVILRGAGLTTGSVGDRLTALNARADQVYPNTDAGRKELIDGLNAGVEAMWARLPQAFNDVPRKPLEIRRVPAEIQDGASNGYYYRAPMDGSRPAIYWINLKDTADWPKYQLPSLTYHEGLPGHHLQLSYVNAAGALPDYLRNVFISAYGEGWALYSEQLADELGAYSGIESAGYLQSFLFRAARLVVDTGLHHKRWSREKAADYLVATTGFARGRGLREVERYCTSGGQACSYKIGHNKWLELRARAQAALGDKFTLPWFHDVLREGIMPLSLLEQRVNERIAARLKG</sequence>
<evidence type="ECO:0000313" key="3">
    <source>
        <dbReference type="EMBL" id="MEJ6008621.1"/>
    </source>
</evidence>
<evidence type="ECO:0000313" key="4">
    <source>
        <dbReference type="Proteomes" id="UP001379235"/>
    </source>
</evidence>
<protein>
    <submittedName>
        <fullName evidence="3">DUF885 family protein</fullName>
    </submittedName>
</protein>
<organism evidence="3 4">
    <name type="scientific">Novosphingobium aquae</name>
    <dbReference type="NCBI Taxonomy" id="3133435"/>
    <lineage>
        <taxon>Bacteria</taxon>
        <taxon>Pseudomonadati</taxon>
        <taxon>Pseudomonadota</taxon>
        <taxon>Alphaproteobacteria</taxon>
        <taxon>Sphingomonadales</taxon>
        <taxon>Sphingomonadaceae</taxon>
        <taxon>Novosphingobium</taxon>
    </lineage>
</organism>
<dbReference type="InterPro" id="IPR010281">
    <property type="entry name" value="DUF885"/>
</dbReference>
<feature type="compositionally biased region" description="Basic and acidic residues" evidence="1">
    <location>
        <begin position="176"/>
        <end position="187"/>
    </location>
</feature>
<accession>A0ABU8S415</accession>
<dbReference type="RefSeq" id="WP_339964217.1">
    <property type="nucleotide sequence ID" value="NZ_JBBHJY010000001.1"/>
</dbReference>
<feature type="domain" description="DUF6456" evidence="2">
    <location>
        <begin position="28"/>
        <end position="154"/>
    </location>
</feature>
<comment type="caution">
    <text evidence="3">The sequence shown here is derived from an EMBL/GenBank/DDBJ whole genome shotgun (WGS) entry which is preliminary data.</text>
</comment>
<reference evidence="3 4" key="1">
    <citation type="submission" date="2024-03" db="EMBL/GenBank/DDBJ databases">
        <authorList>
            <person name="Jo J.-H."/>
        </authorList>
    </citation>
    <scope>NUCLEOTIDE SEQUENCE [LARGE SCALE GENOMIC DNA]</scope>
    <source>
        <strain evidence="3 4">AS3R-12</strain>
    </source>
</reference>
<dbReference type="Pfam" id="PF20057">
    <property type="entry name" value="DUF6456"/>
    <property type="match status" value="1"/>
</dbReference>
<evidence type="ECO:0000259" key="2">
    <source>
        <dbReference type="Pfam" id="PF20057"/>
    </source>
</evidence>
<dbReference type="PANTHER" id="PTHR33361:SF2">
    <property type="entry name" value="DUF885 DOMAIN-CONTAINING PROTEIN"/>
    <property type="match status" value="1"/>
</dbReference>
<keyword evidence="4" id="KW-1185">Reference proteome</keyword>
<feature type="region of interest" description="Disordered" evidence="1">
    <location>
        <begin position="1"/>
        <end position="25"/>
    </location>
</feature>
<dbReference type="EMBL" id="JBBHJY010000001">
    <property type="protein sequence ID" value="MEJ6008621.1"/>
    <property type="molecule type" value="Genomic_DNA"/>
</dbReference>
<dbReference type="PANTHER" id="PTHR33361">
    <property type="entry name" value="GLR0591 PROTEIN"/>
    <property type="match status" value="1"/>
</dbReference>